<evidence type="ECO:0000256" key="9">
    <source>
        <dbReference type="PIRNR" id="PIRNR000108"/>
    </source>
</evidence>
<dbReference type="InterPro" id="IPR004790">
    <property type="entry name" value="Isocitrate_DH_NADP"/>
</dbReference>
<dbReference type="RefSeq" id="WP_194119575.1">
    <property type="nucleotide sequence ID" value="NZ_JACYGY010000001.1"/>
</dbReference>
<keyword evidence="8 9" id="KW-0464">Manganese</keyword>
<evidence type="ECO:0000313" key="11">
    <source>
        <dbReference type="EMBL" id="MBE9461301.1"/>
    </source>
</evidence>
<dbReference type="PANTHER" id="PTHR11822">
    <property type="entry name" value="NADP-SPECIFIC ISOCITRATE DEHYDROGENASE"/>
    <property type="match status" value="1"/>
</dbReference>
<comment type="cofactor">
    <cofactor evidence="1">
        <name>Mn(2+)</name>
        <dbReference type="ChEBI" id="CHEBI:29035"/>
    </cofactor>
</comment>
<accession>A0ABR9WA95</accession>
<comment type="similarity">
    <text evidence="2 9">Belongs to the isocitrate and isopropylmalate dehydrogenases family.</text>
</comment>
<feature type="domain" description="Isopropylmalate dehydrogenase-like" evidence="10">
    <location>
        <begin position="9"/>
        <end position="400"/>
    </location>
</feature>
<dbReference type="Gene3D" id="3.40.718.10">
    <property type="entry name" value="Isopropylmalate Dehydrogenase"/>
    <property type="match status" value="1"/>
</dbReference>
<comment type="cofactor">
    <cofactor evidence="9">
        <name>Mg(2+)</name>
        <dbReference type="ChEBI" id="CHEBI:18420"/>
    </cofactor>
    <cofactor evidence="9">
        <name>Mn(2+)</name>
        <dbReference type="ChEBI" id="CHEBI:29035"/>
    </cofactor>
    <text evidence="9">Binds 1 Mg(2+) or Mn(2+) ion per subunit.</text>
</comment>
<dbReference type="SUPFAM" id="SSF53659">
    <property type="entry name" value="Isocitrate/Isopropylmalate dehydrogenase-like"/>
    <property type="match status" value="1"/>
</dbReference>
<evidence type="ECO:0000259" key="10">
    <source>
        <dbReference type="SMART" id="SM01329"/>
    </source>
</evidence>
<dbReference type="NCBIfam" id="TIGR00127">
    <property type="entry name" value="nadp_idh_euk"/>
    <property type="match status" value="1"/>
</dbReference>
<keyword evidence="12" id="KW-1185">Reference proteome</keyword>
<comment type="caution">
    <text evidence="11">The sequence shown here is derived from an EMBL/GenBank/DDBJ whole genome shotgun (WGS) entry which is preliminary data.</text>
</comment>
<evidence type="ECO:0000256" key="5">
    <source>
        <dbReference type="ARBA" id="ARBA00022842"/>
    </source>
</evidence>
<evidence type="ECO:0000256" key="2">
    <source>
        <dbReference type="ARBA" id="ARBA00007769"/>
    </source>
</evidence>
<keyword evidence="4 9" id="KW-0479">Metal-binding</keyword>
<evidence type="ECO:0000256" key="3">
    <source>
        <dbReference type="ARBA" id="ARBA00022532"/>
    </source>
</evidence>
<dbReference type="NCBIfam" id="NF006156">
    <property type="entry name" value="PRK08299.1"/>
    <property type="match status" value="1"/>
</dbReference>
<keyword evidence="7 9" id="KW-0560">Oxidoreductase</keyword>
<dbReference type="Pfam" id="PF00180">
    <property type="entry name" value="Iso_dh"/>
    <property type="match status" value="1"/>
</dbReference>
<gene>
    <name evidence="11" type="ORF">IEE83_05335</name>
</gene>
<evidence type="ECO:0000256" key="1">
    <source>
        <dbReference type="ARBA" id="ARBA00001936"/>
    </source>
</evidence>
<evidence type="ECO:0000256" key="8">
    <source>
        <dbReference type="ARBA" id="ARBA00023211"/>
    </source>
</evidence>
<dbReference type="GO" id="GO:0004450">
    <property type="term" value="F:isocitrate dehydrogenase (NADP+) activity"/>
    <property type="evidence" value="ECO:0007669"/>
    <property type="project" value="UniProtKB-EC"/>
</dbReference>
<dbReference type="Proteomes" id="UP000634134">
    <property type="component" value="Unassembled WGS sequence"/>
</dbReference>
<dbReference type="EC" id="1.1.1.42" evidence="9"/>
<dbReference type="InterPro" id="IPR024084">
    <property type="entry name" value="IsoPropMal-DH-like_dom"/>
</dbReference>
<organism evidence="11 12">
    <name type="scientific">Dyadobacter subterraneus</name>
    <dbReference type="NCBI Taxonomy" id="2773304"/>
    <lineage>
        <taxon>Bacteria</taxon>
        <taxon>Pseudomonadati</taxon>
        <taxon>Bacteroidota</taxon>
        <taxon>Cytophagia</taxon>
        <taxon>Cytophagales</taxon>
        <taxon>Spirosomataceae</taxon>
        <taxon>Dyadobacter</taxon>
    </lineage>
</organism>
<dbReference type="PIRSF" id="PIRSF000108">
    <property type="entry name" value="IDH_NADP"/>
    <property type="match status" value="1"/>
</dbReference>
<dbReference type="InterPro" id="IPR019818">
    <property type="entry name" value="IsoCit/isopropylmalate_DH_CS"/>
</dbReference>
<evidence type="ECO:0000256" key="4">
    <source>
        <dbReference type="ARBA" id="ARBA00022723"/>
    </source>
</evidence>
<dbReference type="SMART" id="SM01329">
    <property type="entry name" value="Iso_dh"/>
    <property type="match status" value="1"/>
</dbReference>
<name>A0ABR9WA95_9BACT</name>
<comment type="catalytic activity">
    <reaction evidence="9">
        <text>D-threo-isocitrate + NADP(+) = 2-oxoglutarate + CO2 + NADPH</text>
        <dbReference type="Rhea" id="RHEA:19629"/>
        <dbReference type="ChEBI" id="CHEBI:15562"/>
        <dbReference type="ChEBI" id="CHEBI:16526"/>
        <dbReference type="ChEBI" id="CHEBI:16810"/>
        <dbReference type="ChEBI" id="CHEBI:57783"/>
        <dbReference type="ChEBI" id="CHEBI:58349"/>
        <dbReference type="EC" id="1.1.1.42"/>
    </reaction>
</comment>
<dbReference type="PROSITE" id="PS00470">
    <property type="entry name" value="IDH_IMDH"/>
    <property type="match status" value="1"/>
</dbReference>
<dbReference type="PANTHER" id="PTHR11822:SF21">
    <property type="entry name" value="ISOCITRATE DEHYDROGENASE [NADP], MITOCHONDRIAL"/>
    <property type="match status" value="1"/>
</dbReference>
<reference evidence="12" key="1">
    <citation type="submission" date="2023-07" db="EMBL/GenBank/DDBJ databases">
        <title>Dyadobacter sp. nov 'subterranea' isolated from contaminted grondwater.</title>
        <authorList>
            <person name="Szabo I."/>
            <person name="Al-Omari J."/>
            <person name="Szerdahelyi S.G."/>
            <person name="Rado J."/>
        </authorList>
    </citation>
    <scope>NUCLEOTIDE SEQUENCE [LARGE SCALE GENOMIC DNA]</scope>
    <source>
        <strain evidence="12">UP-52</strain>
    </source>
</reference>
<proteinExistence type="inferred from homology"/>
<evidence type="ECO:0000256" key="7">
    <source>
        <dbReference type="ARBA" id="ARBA00023002"/>
    </source>
</evidence>
<protein>
    <recommendedName>
        <fullName evidence="9">Isocitrate dehydrogenase [NADP]</fullName>
        <ecNumber evidence="9">1.1.1.42</ecNumber>
    </recommendedName>
</protein>
<evidence type="ECO:0000313" key="12">
    <source>
        <dbReference type="Proteomes" id="UP000634134"/>
    </source>
</evidence>
<keyword evidence="5 9" id="KW-0460">Magnesium</keyword>
<sequence length="410" mass="46351">MTKIKVENPVVELDGDEMTRIIWKFIKDKLIVPYLDIDIKYYDLGIEYRDETNDQVTIDAANAIKKYGVGIKCATITPDEERVLEFNLKQMWKSPNGTIRNILDGTVFREPIVISNIPRLVTNWTSPIVIGRHAYGDQYKATDFKTTGRGKLTISFTPENGSASETFEVFNFDGDGVAMAMYNTDESITGFAHACFNQALLKGWPLYLSTKNTILKKYDGRFKDIFQGLYDLEYKEKFEANGIVYEHRLIDDMVASVLKWSGSFVWACKNYDGDVQSDTVAQGFGSLGLMTSTLVTADGKTMEAEAAHGTVTRHYRDHQAGKPTSTNPIASIFAWTRGLEFRGILDKNQDLVNFSKALESVCIETVENGKMTKDLAIAIHGNNVEHRVHYLYTEEFLEAINENLKIKLFQ</sequence>
<keyword evidence="3 9" id="KW-0816">Tricarboxylic acid cycle</keyword>
<dbReference type="EMBL" id="JACYGY010000001">
    <property type="protein sequence ID" value="MBE9461301.1"/>
    <property type="molecule type" value="Genomic_DNA"/>
</dbReference>
<evidence type="ECO:0000256" key="6">
    <source>
        <dbReference type="ARBA" id="ARBA00022857"/>
    </source>
</evidence>
<keyword evidence="6 9" id="KW-0521">NADP</keyword>